<feature type="region of interest" description="Disordered" evidence="1">
    <location>
        <begin position="1"/>
        <end position="29"/>
    </location>
</feature>
<dbReference type="Proteomes" id="UP000594638">
    <property type="component" value="Unassembled WGS sequence"/>
</dbReference>
<keyword evidence="3" id="KW-1185">Reference proteome</keyword>
<evidence type="ECO:0000313" key="2">
    <source>
        <dbReference type="EMBL" id="CAA2970438.1"/>
    </source>
</evidence>
<dbReference type="AlphaFoldDB" id="A0A8S0QWG9"/>
<dbReference type="EMBL" id="CACTIH010001974">
    <property type="protein sequence ID" value="CAA2970438.1"/>
    <property type="molecule type" value="Genomic_DNA"/>
</dbReference>
<dbReference type="Gramene" id="OE9A075579T1">
    <property type="protein sequence ID" value="OE9A075579C1"/>
    <property type="gene ID" value="OE9A075579"/>
</dbReference>
<name>A0A8S0QWG9_OLEEU</name>
<feature type="region of interest" description="Disordered" evidence="1">
    <location>
        <begin position="52"/>
        <end position="79"/>
    </location>
</feature>
<sequence length="79" mass="8747">MVSLGYMIHPEERSDLPNHSRRRSGSTPRVLHNFDGLKVGFLFWDGGGIGEGDGSGTVGGRMRNEGAKDSGEEKEEWWL</sequence>
<feature type="compositionally biased region" description="Basic and acidic residues" evidence="1">
    <location>
        <begin position="62"/>
        <end position="79"/>
    </location>
</feature>
<proteinExistence type="predicted"/>
<reference evidence="2 3" key="1">
    <citation type="submission" date="2019-12" db="EMBL/GenBank/DDBJ databases">
        <authorList>
            <person name="Alioto T."/>
            <person name="Alioto T."/>
            <person name="Gomez Garrido J."/>
        </authorList>
    </citation>
    <scope>NUCLEOTIDE SEQUENCE [LARGE SCALE GENOMIC DNA]</scope>
</reference>
<organism evidence="2 3">
    <name type="scientific">Olea europaea subsp. europaea</name>
    <dbReference type="NCBI Taxonomy" id="158383"/>
    <lineage>
        <taxon>Eukaryota</taxon>
        <taxon>Viridiplantae</taxon>
        <taxon>Streptophyta</taxon>
        <taxon>Embryophyta</taxon>
        <taxon>Tracheophyta</taxon>
        <taxon>Spermatophyta</taxon>
        <taxon>Magnoliopsida</taxon>
        <taxon>eudicotyledons</taxon>
        <taxon>Gunneridae</taxon>
        <taxon>Pentapetalae</taxon>
        <taxon>asterids</taxon>
        <taxon>lamiids</taxon>
        <taxon>Lamiales</taxon>
        <taxon>Oleaceae</taxon>
        <taxon>Oleeae</taxon>
        <taxon>Olea</taxon>
    </lineage>
</organism>
<protein>
    <submittedName>
        <fullName evidence="2">Uncharacterized protein</fullName>
    </submittedName>
</protein>
<comment type="caution">
    <text evidence="2">The sequence shown here is derived from an EMBL/GenBank/DDBJ whole genome shotgun (WGS) entry which is preliminary data.</text>
</comment>
<evidence type="ECO:0000313" key="3">
    <source>
        <dbReference type="Proteomes" id="UP000594638"/>
    </source>
</evidence>
<accession>A0A8S0QWG9</accession>
<evidence type="ECO:0000256" key="1">
    <source>
        <dbReference type="SAM" id="MobiDB-lite"/>
    </source>
</evidence>
<gene>
    <name evidence="2" type="ORF">OLEA9_A075579</name>
</gene>
<feature type="compositionally biased region" description="Basic and acidic residues" evidence="1">
    <location>
        <begin position="9"/>
        <end position="18"/>
    </location>
</feature>